<keyword evidence="2" id="KW-1185">Reference proteome</keyword>
<accession>A0ABW4R6T0</accession>
<name>A0ABW4R6T0_9RHOB</name>
<evidence type="ECO:0000313" key="1">
    <source>
        <dbReference type="EMBL" id="MFD1881976.1"/>
    </source>
</evidence>
<reference evidence="2" key="1">
    <citation type="journal article" date="2019" name="Int. J. Syst. Evol. Microbiol.">
        <title>The Global Catalogue of Microorganisms (GCM) 10K type strain sequencing project: providing services to taxonomists for standard genome sequencing and annotation.</title>
        <authorList>
            <consortium name="The Broad Institute Genomics Platform"/>
            <consortium name="The Broad Institute Genome Sequencing Center for Infectious Disease"/>
            <person name="Wu L."/>
            <person name="Ma J."/>
        </authorList>
    </citation>
    <scope>NUCLEOTIDE SEQUENCE [LARGE SCALE GENOMIC DNA]</scope>
    <source>
        <strain evidence="2">CCUG 56029</strain>
    </source>
</reference>
<protein>
    <submittedName>
        <fullName evidence="1">Uncharacterized protein</fullName>
    </submittedName>
</protein>
<evidence type="ECO:0000313" key="2">
    <source>
        <dbReference type="Proteomes" id="UP001597213"/>
    </source>
</evidence>
<dbReference type="EMBL" id="JBHUEN010000022">
    <property type="protein sequence ID" value="MFD1881976.1"/>
    <property type="molecule type" value="Genomic_DNA"/>
</dbReference>
<dbReference type="Proteomes" id="UP001597213">
    <property type="component" value="Unassembled WGS sequence"/>
</dbReference>
<proteinExistence type="predicted"/>
<comment type="caution">
    <text evidence="1">The sequence shown here is derived from an EMBL/GenBank/DDBJ whole genome shotgun (WGS) entry which is preliminary data.</text>
</comment>
<organism evidence="1 2">
    <name type="scientific">Paracoccus pacificus</name>
    <dbReference type="NCBI Taxonomy" id="1463598"/>
    <lineage>
        <taxon>Bacteria</taxon>
        <taxon>Pseudomonadati</taxon>
        <taxon>Pseudomonadota</taxon>
        <taxon>Alphaproteobacteria</taxon>
        <taxon>Rhodobacterales</taxon>
        <taxon>Paracoccaceae</taxon>
        <taxon>Paracoccus</taxon>
    </lineage>
</organism>
<gene>
    <name evidence="1" type="ORF">ACFSCT_09630</name>
</gene>
<sequence length="103" mass="11023">MLLVSACGRGGRPTEDVLPGGIPARTDLHRASSLPPQAIRTVARRDFGWRVIYHPGSAPANADQQAAVALCRLENRRVDRIEHVASAAPGDDPGTRLIDIFCG</sequence>